<comment type="caution">
    <text evidence="3">The sequence shown here is derived from an EMBL/GenBank/DDBJ whole genome shotgun (WGS) entry which is preliminary data.</text>
</comment>
<organism evidence="3 4">
    <name type="scientific">Meridianimarinicoccus aquatilis</name>
    <dbReference type="NCBI Taxonomy" id="2552766"/>
    <lineage>
        <taxon>Bacteria</taxon>
        <taxon>Pseudomonadati</taxon>
        <taxon>Pseudomonadota</taxon>
        <taxon>Alphaproteobacteria</taxon>
        <taxon>Rhodobacterales</taxon>
        <taxon>Paracoccaceae</taxon>
        <taxon>Meridianimarinicoccus</taxon>
    </lineage>
</organism>
<dbReference type="InterPro" id="IPR036514">
    <property type="entry name" value="SGNH_hydro_sf"/>
</dbReference>
<proteinExistence type="predicted"/>
<evidence type="ECO:0000313" key="4">
    <source>
        <dbReference type="Proteomes" id="UP000294562"/>
    </source>
</evidence>
<feature type="domain" description="SGNH hydrolase-type esterase" evidence="2">
    <location>
        <begin position="150"/>
        <end position="393"/>
    </location>
</feature>
<evidence type="ECO:0000256" key="1">
    <source>
        <dbReference type="SAM" id="Phobius"/>
    </source>
</evidence>
<feature type="transmembrane region" description="Helical" evidence="1">
    <location>
        <begin position="21"/>
        <end position="43"/>
    </location>
</feature>
<keyword evidence="1" id="KW-0812">Transmembrane</keyword>
<dbReference type="RefSeq" id="WP_133344456.1">
    <property type="nucleotide sequence ID" value="NZ_SMZO01000079.1"/>
</dbReference>
<dbReference type="Gene3D" id="3.40.50.1110">
    <property type="entry name" value="SGNH hydrolase"/>
    <property type="match status" value="1"/>
</dbReference>
<dbReference type="SUPFAM" id="SSF52266">
    <property type="entry name" value="SGNH hydrolase"/>
    <property type="match status" value="1"/>
</dbReference>
<sequence>MKVSQRETVPGSKSMRLSLWLAAYAVMAVFVYGMLVIGDFILARIQERSQGLSAGAAIEAQRVMDEDIPQRAAAIAEGFHPILYPTLVETEPALMALAQRFGVAPLASHPNTPLYYCNEGYGLLTFHTDRFGFRNPDAIWNERDSLDLVLIGDSFVHGACVPTKASIAGRLSQDMTVLNLGIGGNSPVHYVATAKTFLPHVTTKAVALVFYANDNGPPDQGSYYRRAFFEHDTPYLTVTRDGLHLDEALTEFYSAATPVMEGARGAQSPVMSLTHCRICARGAKYLSLPTIRKTLGEMIGRSKRRDELPADSRLAIDTVAAHCPAPDCTTVVAYIPESPFWRPDPRAAAYASALAAYAAKIGVTFVDTTPKIRALGQDAYASKGPHLSPEGYAFVAAALRDAVRP</sequence>
<dbReference type="Proteomes" id="UP000294562">
    <property type="component" value="Unassembled WGS sequence"/>
</dbReference>
<protein>
    <recommendedName>
        <fullName evidence="2">SGNH hydrolase-type esterase domain-containing protein</fullName>
    </recommendedName>
</protein>
<reference evidence="3 4" key="1">
    <citation type="submission" date="2019-03" db="EMBL/GenBank/DDBJ databases">
        <title>Rhodobacteraceae bacterium SM1902, a new member of the family Rhodobacteraceae isolated from Yantai.</title>
        <authorList>
            <person name="Sun Y."/>
        </authorList>
    </citation>
    <scope>NUCLEOTIDE SEQUENCE [LARGE SCALE GENOMIC DNA]</scope>
    <source>
        <strain evidence="3 4">SM1902</strain>
    </source>
</reference>
<name>A0A4R6AJW4_9RHOB</name>
<dbReference type="EMBL" id="SMZO01000079">
    <property type="protein sequence ID" value="TDL83847.1"/>
    <property type="molecule type" value="Genomic_DNA"/>
</dbReference>
<dbReference type="OrthoDB" id="7336780at2"/>
<dbReference type="Pfam" id="PF13472">
    <property type="entry name" value="Lipase_GDSL_2"/>
    <property type="match status" value="1"/>
</dbReference>
<keyword evidence="1" id="KW-1133">Transmembrane helix</keyword>
<gene>
    <name evidence="3" type="ORF">E2L05_18975</name>
</gene>
<evidence type="ECO:0000259" key="2">
    <source>
        <dbReference type="Pfam" id="PF13472"/>
    </source>
</evidence>
<keyword evidence="1" id="KW-0472">Membrane</keyword>
<evidence type="ECO:0000313" key="3">
    <source>
        <dbReference type="EMBL" id="TDL83847.1"/>
    </source>
</evidence>
<keyword evidence="4" id="KW-1185">Reference proteome</keyword>
<dbReference type="GO" id="GO:0016788">
    <property type="term" value="F:hydrolase activity, acting on ester bonds"/>
    <property type="evidence" value="ECO:0007669"/>
    <property type="project" value="UniProtKB-ARBA"/>
</dbReference>
<dbReference type="InterPro" id="IPR013830">
    <property type="entry name" value="SGNH_hydro"/>
</dbReference>
<accession>A0A4R6AJW4</accession>
<dbReference type="AlphaFoldDB" id="A0A4R6AJW4"/>